<dbReference type="AlphaFoldDB" id="A0A1H5MMC9"/>
<dbReference type="CDD" id="cd02142">
    <property type="entry name" value="McbC_SagB-like_oxidoreductase"/>
    <property type="match status" value="1"/>
</dbReference>
<dbReference type="InterPro" id="IPR029479">
    <property type="entry name" value="Nitroreductase"/>
</dbReference>
<evidence type="ECO:0000259" key="1">
    <source>
        <dbReference type="Pfam" id="PF00881"/>
    </source>
</evidence>
<reference evidence="3" key="1">
    <citation type="submission" date="2016-10" db="EMBL/GenBank/DDBJ databases">
        <authorList>
            <person name="Varghese N."/>
            <person name="Submissions S."/>
        </authorList>
    </citation>
    <scope>NUCLEOTIDE SEQUENCE [LARGE SCALE GENOMIC DNA]</scope>
    <source>
        <strain evidence="3">DSM 21368</strain>
    </source>
</reference>
<dbReference type="STRING" id="648782.SAMN04488554_3457"/>
<protein>
    <submittedName>
        <fullName evidence="2">Nitroreductase</fullName>
    </submittedName>
</protein>
<dbReference type="SUPFAM" id="SSF55469">
    <property type="entry name" value="FMN-dependent nitroreductase-like"/>
    <property type="match status" value="1"/>
</dbReference>
<proteinExistence type="predicted"/>
<dbReference type="EMBL" id="FNTX01000002">
    <property type="protein sequence ID" value="SEE89791.1"/>
    <property type="molecule type" value="Genomic_DNA"/>
</dbReference>
<keyword evidence="3" id="KW-1185">Reference proteome</keyword>
<evidence type="ECO:0000313" key="2">
    <source>
        <dbReference type="EMBL" id="SEE89791.1"/>
    </source>
</evidence>
<dbReference type="Gene3D" id="3.40.109.10">
    <property type="entry name" value="NADH Oxidase"/>
    <property type="match status" value="1"/>
</dbReference>
<dbReference type="GO" id="GO:0016491">
    <property type="term" value="F:oxidoreductase activity"/>
    <property type="evidence" value="ECO:0007669"/>
    <property type="project" value="InterPro"/>
</dbReference>
<dbReference type="InterPro" id="IPR000415">
    <property type="entry name" value="Nitroreductase-like"/>
</dbReference>
<dbReference type="RefSeq" id="WP_089774242.1">
    <property type="nucleotide sequence ID" value="NZ_FNTX01000002.1"/>
</dbReference>
<feature type="domain" description="Nitroreductase" evidence="1">
    <location>
        <begin position="61"/>
        <end position="220"/>
    </location>
</feature>
<dbReference type="OrthoDB" id="3723182at2"/>
<dbReference type="Pfam" id="PF00881">
    <property type="entry name" value="Nitroreductase"/>
    <property type="match status" value="1"/>
</dbReference>
<evidence type="ECO:0000313" key="3">
    <source>
        <dbReference type="Proteomes" id="UP000199220"/>
    </source>
</evidence>
<dbReference type="Proteomes" id="UP000199220">
    <property type="component" value="Unassembled WGS sequence"/>
</dbReference>
<sequence>MTTPHFEDFWTASSITPANRPAFFERIAGYVPGEPTLDPWSRPSPPQSAERLEGPFAELLDQRRSVRTFGADALEDRDLARLLSVLAEGTSGRPNPAAGGLNTVRAIALTWPADRGPGRVLQHDPVAHMLTTVGDCPGWADLVDDLGGADAVTPPAAVIGLFADTRAMLAKYGERGGRFALLEAGAALQNLSLGAADLDLVGYAMGGATDARMLHLAGLSGLSDDTTGGDVRYLVSYAVGHPA</sequence>
<name>A0A1H5MMC9_9MICO</name>
<gene>
    <name evidence="2" type="ORF">SAMN04488554_3457</name>
</gene>
<organism evidence="2 3">
    <name type="scientific">Ruania alba</name>
    <dbReference type="NCBI Taxonomy" id="648782"/>
    <lineage>
        <taxon>Bacteria</taxon>
        <taxon>Bacillati</taxon>
        <taxon>Actinomycetota</taxon>
        <taxon>Actinomycetes</taxon>
        <taxon>Micrococcales</taxon>
        <taxon>Ruaniaceae</taxon>
        <taxon>Ruania</taxon>
    </lineage>
</organism>
<accession>A0A1H5MMC9</accession>